<gene>
    <name evidence="1" type="ORF">UFOVP1009_23</name>
</gene>
<organism evidence="1">
    <name type="scientific">uncultured Caudovirales phage</name>
    <dbReference type="NCBI Taxonomy" id="2100421"/>
    <lineage>
        <taxon>Viruses</taxon>
        <taxon>Duplodnaviria</taxon>
        <taxon>Heunggongvirae</taxon>
        <taxon>Uroviricota</taxon>
        <taxon>Caudoviricetes</taxon>
        <taxon>Peduoviridae</taxon>
        <taxon>Maltschvirus</taxon>
        <taxon>Maltschvirus maltsch</taxon>
    </lineage>
</organism>
<dbReference type="EMBL" id="LR796957">
    <property type="protein sequence ID" value="CAB4178003.1"/>
    <property type="molecule type" value="Genomic_DNA"/>
</dbReference>
<accession>A0A6J5Q0Y5</accession>
<sequence>MRDIEEYAKAQDRYYAANDENFISGDSPIVLDVYATLKTFGKFGSIKCPSSTGTILVEISTDGTTYQQQFVVDKYETFELIGIKINKIRITHSGTNSAYRIFVR</sequence>
<evidence type="ECO:0000313" key="1">
    <source>
        <dbReference type="EMBL" id="CAB4178003.1"/>
    </source>
</evidence>
<reference evidence="1" key="1">
    <citation type="submission" date="2020-05" db="EMBL/GenBank/DDBJ databases">
        <authorList>
            <person name="Chiriac C."/>
            <person name="Salcher M."/>
            <person name="Ghai R."/>
            <person name="Kavagutti S V."/>
        </authorList>
    </citation>
    <scope>NUCLEOTIDE SEQUENCE</scope>
</reference>
<protein>
    <submittedName>
        <fullName evidence="1">Uncharacterized protein</fullName>
    </submittedName>
</protein>
<name>A0A6J5Q0Y5_9CAUD</name>
<proteinExistence type="predicted"/>